<comment type="caution">
    <text evidence="1">The sequence shown here is derived from an EMBL/GenBank/DDBJ whole genome shotgun (WGS) entry which is preliminary data.</text>
</comment>
<keyword evidence="2" id="KW-1185">Reference proteome</keyword>
<name>A0ABU8VRB9_9BURK</name>
<dbReference type="Gene3D" id="3.40.50.12780">
    <property type="entry name" value="N-terminal domain of ligase-like"/>
    <property type="match status" value="1"/>
</dbReference>
<dbReference type="InterPro" id="IPR042099">
    <property type="entry name" value="ANL_N_sf"/>
</dbReference>
<dbReference type="RefSeq" id="WP_340361411.1">
    <property type="nucleotide sequence ID" value="NZ_JBBKZU010000036.1"/>
</dbReference>
<dbReference type="Proteomes" id="UP001365846">
    <property type="component" value="Unassembled WGS sequence"/>
</dbReference>
<evidence type="ECO:0000313" key="1">
    <source>
        <dbReference type="EMBL" id="MEJ8816222.1"/>
    </source>
</evidence>
<evidence type="ECO:0000313" key="2">
    <source>
        <dbReference type="Proteomes" id="UP001365846"/>
    </source>
</evidence>
<gene>
    <name evidence="1" type="ORF">WKW77_34610</name>
</gene>
<reference evidence="1 2" key="1">
    <citation type="submission" date="2024-03" db="EMBL/GenBank/DDBJ databases">
        <title>Novel species of the genus Variovorax.</title>
        <authorList>
            <person name="Liu Q."/>
            <person name="Xin Y.-H."/>
        </authorList>
    </citation>
    <scope>NUCLEOTIDE SEQUENCE [LARGE SCALE GENOMIC DNA]</scope>
    <source>
        <strain evidence="1 2">KACC 18899</strain>
    </source>
</reference>
<organism evidence="1 2">
    <name type="scientific">Variovorax ureilyticus</name>
    <dbReference type="NCBI Taxonomy" id="1836198"/>
    <lineage>
        <taxon>Bacteria</taxon>
        <taxon>Pseudomonadati</taxon>
        <taxon>Pseudomonadota</taxon>
        <taxon>Betaproteobacteria</taxon>
        <taxon>Burkholderiales</taxon>
        <taxon>Comamonadaceae</taxon>
        <taxon>Variovorax</taxon>
    </lineage>
</organism>
<accession>A0ABU8VRB9</accession>
<dbReference type="EMBL" id="JBBKZU010000036">
    <property type="protein sequence ID" value="MEJ8816222.1"/>
    <property type="molecule type" value="Genomic_DNA"/>
</dbReference>
<sequence length="105" mass="11902">MTKLTQFTSYADAQSHCSSAGLWELFDGDARRMNIAHECIDRHVDGDNEAVVLVRANGEDETLSFRQISEGSSRFAHFLAAPDRHFKLPHPWTLKFLQAGRGLHY</sequence>
<protein>
    <submittedName>
        <fullName evidence="1">Uncharacterized protein</fullName>
    </submittedName>
</protein>
<proteinExistence type="predicted"/>